<feature type="non-terminal residue" evidence="2">
    <location>
        <position position="280"/>
    </location>
</feature>
<sequence>IPPPPPGLNYIAALKPSVTLLMIGTVWSSMLIPLLIVLLLFSNPRLRRQPIFILNFIAVLAGIVLGIINIYLEVTAIISPLIPVKASVFIGFVAIILYMPVLMDTILIVRLFAVYPPHMVSWPRRCAIFGPPIIFKLLRVANLMIFIIKWTRLIKDYETPILAGQVLWGSDEPWTRIEWFSQVFDNFYASVLFILRLQQGRYVNENTALFLNLNLDVLASHGSRLRSLFFIALGNFVFPCLLSLIQLIFLFRGRQFLDGTYVFLTNCYVEIIGVLLATIW</sequence>
<dbReference type="EMBL" id="JARKIE010000047">
    <property type="protein sequence ID" value="KAJ7693216.1"/>
    <property type="molecule type" value="Genomic_DNA"/>
</dbReference>
<evidence type="ECO:0000313" key="2">
    <source>
        <dbReference type="EMBL" id="KAJ7693216.1"/>
    </source>
</evidence>
<feature type="transmembrane region" description="Helical" evidence="1">
    <location>
        <begin position="53"/>
        <end position="82"/>
    </location>
</feature>
<feature type="non-terminal residue" evidence="2">
    <location>
        <position position="1"/>
    </location>
</feature>
<name>A0AAD7DK70_MYCRO</name>
<gene>
    <name evidence="2" type="ORF">B0H17DRAFT_839329</name>
</gene>
<feature type="transmembrane region" description="Helical" evidence="1">
    <location>
        <begin position="261"/>
        <end position="279"/>
    </location>
</feature>
<comment type="caution">
    <text evidence="2">The sequence shown here is derived from an EMBL/GenBank/DDBJ whole genome shotgun (WGS) entry which is preliminary data.</text>
</comment>
<feature type="transmembrane region" description="Helical" evidence="1">
    <location>
        <begin position="228"/>
        <end position="249"/>
    </location>
</feature>
<dbReference type="AlphaFoldDB" id="A0AAD7DK70"/>
<evidence type="ECO:0000313" key="3">
    <source>
        <dbReference type="Proteomes" id="UP001221757"/>
    </source>
</evidence>
<reference evidence="2" key="1">
    <citation type="submission" date="2023-03" db="EMBL/GenBank/DDBJ databases">
        <title>Massive genome expansion in bonnet fungi (Mycena s.s.) driven by repeated elements and novel gene families across ecological guilds.</title>
        <authorList>
            <consortium name="Lawrence Berkeley National Laboratory"/>
            <person name="Harder C.B."/>
            <person name="Miyauchi S."/>
            <person name="Viragh M."/>
            <person name="Kuo A."/>
            <person name="Thoen E."/>
            <person name="Andreopoulos B."/>
            <person name="Lu D."/>
            <person name="Skrede I."/>
            <person name="Drula E."/>
            <person name="Henrissat B."/>
            <person name="Morin E."/>
            <person name="Kohler A."/>
            <person name="Barry K."/>
            <person name="LaButti K."/>
            <person name="Morin E."/>
            <person name="Salamov A."/>
            <person name="Lipzen A."/>
            <person name="Mereny Z."/>
            <person name="Hegedus B."/>
            <person name="Baldrian P."/>
            <person name="Stursova M."/>
            <person name="Weitz H."/>
            <person name="Taylor A."/>
            <person name="Grigoriev I.V."/>
            <person name="Nagy L.G."/>
            <person name="Martin F."/>
            <person name="Kauserud H."/>
        </authorList>
    </citation>
    <scope>NUCLEOTIDE SEQUENCE</scope>
    <source>
        <strain evidence="2">CBHHK067</strain>
    </source>
</reference>
<protein>
    <submittedName>
        <fullName evidence="2">Uncharacterized protein</fullName>
    </submittedName>
</protein>
<feature type="transmembrane region" description="Helical" evidence="1">
    <location>
        <begin position="127"/>
        <end position="148"/>
    </location>
</feature>
<keyword evidence="1" id="KW-0812">Transmembrane</keyword>
<evidence type="ECO:0000256" key="1">
    <source>
        <dbReference type="SAM" id="Phobius"/>
    </source>
</evidence>
<feature type="transmembrane region" description="Helical" evidence="1">
    <location>
        <begin position="20"/>
        <end position="41"/>
    </location>
</feature>
<proteinExistence type="predicted"/>
<keyword evidence="3" id="KW-1185">Reference proteome</keyword>
<accession>A0AAD7DK70</accession>
<keyword evidence="1" id="KW-1133">Transmembrane helix</keyword>
<dbReference type="Proteomes" id="UP001221757">
    <property type="component" value="Unassembled WGS sequence"/>
</dbReference>
<keyword evidence="1" id="KW-0472">Membrane</keyword>
<feature type="transmembrane region" description="Helical" evidence="1">
    <location>
        <begin position="88"/>
        <end position="115"/>
    </location>
</feature>
<organism evidence="2 3">
    <name type="scientific">Mycena rosella</name>
    <name type="common">Pink bonnet</name>
    <name type="synonym">Agaricus rosellus</name>
    <dbReference type="NCBI Taxonomy" id="1033263"/>
    <lineage>
        <taxon>Eukaryota</taxon>
        <taxon>Fungi</taxon>
        <taxon>Dikarya</taxon>
        <taxon>Basidiomycota</taxon>
        <taxon>Agaricomycotina</taxon>
        <taxon>Agaricomycetes</taxon>
        <taxon>Agaricomycetidae</taxon>
        <taxon>Agaricales</taxon>
        <taxon>Marasmiineae</taxon>
        <taxon>Mycenaceae</taxon>
        <taxon>Mycena</taxon>
    </lineage>
</organism>